<comment type="caution">
    <text evidence="4">The sequence shown here is derived from an EMBL/GenBank/DDBJ whole genome shotgun (WGS) entry which is preliminary data.</text>
</comment>
<feature type="compositionally biased region" description="Pro residues" evidence="2">
    <location>
        <begin position="61"/>
        <end position="70"/>
    </location>
</feature>
<feature type="region of interest" description="Disordered" evidence="2">
    <location>
        <begin position="574"/>
        <end position="593"/>
    </location>
</feature>
<feature type="compositionally biased region" description="Pro residues" evidence="2">
    <location>
        <begin position="682"/>
        <end position="699"/>
    </location>
</feature>
<evidence type="ECO:0000313" key="5">
    <source>
        <dbReference type="Proteomes" id="UP001337655"/>
    </source>
</evidence>
<dbReference type="AlphaFoldDB" id="A0AAV9P4L3"/>
<evidence type="ECO:0000256" key="1">
    <source>
        <dbReference type="ARBA" id="ARBA00022737"/>
    </source>
</evidence>
<reference evidence="4 5" key="1">
    <citation type="submission" date="2023-08" db="EMBL/GenBank/DDBJ databases">
        <title>Black Yeasts Isolated from many extreme environments.</title>
        <authorList>
            <person name="Coleine C."/>
            <person name="Stajich J.E."/>
            <person name="Selbmann L."/>
        </authorList>
    </citation>
    <scope>NUCLEOTIDE SEQUENCE [LARGE SCALE GENOMIC DNA]</scope>
    <source>
        <strain evidence="4 5">CCFEE 5935</strain>
    </source>
</reference>
<keyword evidence="5" id="KW-1185">Reference proteome</keyword>
<dbReference type="PANTHER" id="PTHR23084:SF263">
    <property type="entry name" value="MORN REPEAT-CONTAINING PROTEIN 1"/>
    <property type="match status" value="1"/>
</dbReference>
<gene>
    <name evidence="4" type="ORF">LTR77_008426</name>
</gene>
<dbReference type="Pfam" id="PF22486">
    <property type="entry name" value="MATH_2"/>
    <property type="match status" value="1"/>
</dbReference>
<dbReference type="Gene3D" id="2.60.210.10">
    <property type="entry name" value="Apoptosis, Tumor Necrosis Factor Receptor Associated Protein 2, Chain A"/>
    <property type="match status" value="1"/>
</dbReference>
<dbReference type="InterPro" id="IPR038765">
    <property type="entry name" value="Papain-like_cys_pep_sf"/>
</dbReference>
<dbReference type="RefSeq" id="XP_064656118.1">
    <property type="nucleotide sequence ID" value="XM_064805658.1"/>
</dbReference>
<dbReference type="GO" id="GO:0016579">
    <property type="term" value="P:protein deubiquitination"/>
    <property type="evidence" value="ECO:0007669"/>
    <property type="project" value="InterPro"/>
</dbReference>
<feature type="compositionally biased region" description="Pro residues" evidence="2">
    <location>
        <begin position="1"/>
        <end position="10"/>
    </location>
</feature>
<evidence type="ECO:0000259" key="3">
    <source>
        <dbReference type="PROSITE" id="PS50144"/>
    </source>
</evidence>
<feature type="compositionally biased region" description="Low complexity" evidence="2">
    <location>
        <begin position="737"/>
        <end position="756"/>
    </location>
</feature>
<dbReference type="InterPro" id="IPR001394">
    <property type="entry name" value="Peptidase_C19_UCH"/>
</dbReference>
<dbReference type="PROSITE" id="PS50144">
    <property type="entry name" value="MATH"/>
    <property type="match status" value="1"/>
</dbReference>
<dbReference type="Gene3D" id="2.20.110.10">
    <property type="entry name" value="Histone H3 K4-specific methyltransferase SET7/9 N-terminal domain"/>
    <property type="match status" value="1"/>
</dbReference>
<accession>A0AAV9P4L3</accession>
<dbReference type="SUPFAM" id="SSF82185">
    <property type="entry name" value="Histone H3 K4-specific methyltransferase SET7/9 N-terminal domain"/>
    <property type="match status" value="1"/>
</dbReference>
<evidence type="ECO:0000256" key="2">
    <source>
        <dbReference type="SAM" id="MobiDB-lite"/>
    </source>
</evidence>
<dbReference type="SUPFAM" id="SSF49599">
    <property type="entry name" value="TRAF domain-like"/>
    <property type="match status" value="1"/>
</dbReference>
<dbReference type="GO" id="GO:0004843">
    <property type="term" value="F:cysteine-type deubiquitinase activity"/>
    <property type="evidence" value="ECO:0007669"/>
    <property type="project" value="InterPro"/>
</dbReference>
<dbReference type="Pfam" id="PF02493">
    <property type="entry name" value="MORN"/>
    <property type="match status" value="2"/>
</dbReference>
<feature type="compositionally biased region" description="Polar residues" evidence="2">
    <location>
        <begin position="40"/>
        <end position="53"/>
    </location>
</feature>
<protein>
    <recommendedName>
        <fullName evidence="3">MATH domain-containing protein</fullName>
    </recommendedName>
</protein>
<feature type="domain" description="MATH" evidence="3">
    <location>
        <begin position="172"/>
        <end position="331"/>
    </location>
</feature>
<evidence type="ECO:0000313" key="4">
    <source>
        <dbReference type="EMBL" id="KAK5166165.1"/>
    </source>
</evidence>
<dbReference type="GeneID" id="89929759"/>
<keyword evidence="1" id="KW-0677">Repeat</keyword>
<name>A0AAV9P4L3_9PEZI</name>
<sequence length="886" mass="98621">MAHPHPPLSPFDPTSRYFGFPPSTNPAQDLLPPPQPADNTNPDSHSQPATQNLDRLLDPLTIPPAIPPLPAMSSHDQPPAPPAETEGEGEDHADPADPEEQLHDESHSDSEDEEEPPEQFHWQPIEEDKSEPSEDELAYIASQTEHSATDQQYWEKKTFFELNDPELVPGESGKIDWLVENFNGTKENPNKEVVMRSPVVSVGGYDWRIKFYPRGNDTDYLSLYLECVSMQADDYEGSEDFSDVALPFLSEGDKLKKQRAVAAQLSIVMYNPAEPRTYEYHRDAHKFTKSNADYGWTRFSHFTRRDFHIRRHTQQRRAILRDDKLAFAAYIRIVDDPTGCLWAHGTGVFAESVTLTGLRPFTPQMPMFAAELPLLHFAPFRKFISGCKNSTRIVFWMQTLLYKMLSRKSSTSYGGAGEACVQSDTVAWLRFLAKCLRKETSPAAVTELVGSLDPERGAAVSYNRLKTKKHASVQAAVDAHTTEIEKPLLLTLELERQEFDREKRRWEKLTNKVEMQDEITVSGTSYTLYSFATHSGDLESMKFNSYIRPNGPSRPWYRYSAGSVTCMTHKQAVGKHSGYDEPPSPIKHKRPSHRSHYAGMRELYRQEEVNEVAHVVMYVREDFVGSLTALPTVEEWVVPRNVVQGIPPSLKGVVDDVPPATAVYERFSELEEPPPEEAPVVTEPPPPPPASDEQVPPPLEDVASRRPSLSVDAGSATPNCWLMDGEDVVMSDADSDAASVFTPDTNPTTSLTTADANPQDEKPELTTIDLLGREYYHGPLLHGLYHGPNAHLISMNGDEYRGAFLSGQKSGQGTLTYARSGDTYTGTFASDLRSGTGTLVEKASGNVYTGGWADDKRHGEFVLKGTMTDDDKGVCSGCGKAGVVWG</sequence>
<dbReference type="EMBL" id="JAVRRT010000014">
    <property type="protein sequence ID" value="KAK5166165.1"/>
    <property type="molecule type" value="Genomic_DNA"/>
</dbReference>
<dbReference type="Gene3D" id="3.90.70.10">
    <property type="entry name" value="Cysteine proteinases"/>
    <property type="match status" value="1"/>
</dbReference>
<feature type="region of interest" description="Disordered" evidence="2">
    <location>
        <begin position="737"/>
        <end position="761"/>
    </location>
</feature>
<dbReference type="SUPFAM" id="SSF54001">
    <property type="entry name" value="Cysteine proteinases"/>
    <property type="match status" value="1"/>
</dbReference>
<dbReference type="PANTHER" id="PTHR23084">
    <property type="entry name" value="PHOSPHATIDYLINOSITOL-4-PHOSPHATE 5-KINASE RELATED"/>
    <property type="match status" value="1"/>
</dbReference>
<feature type="region of interest" description="Disordered" evidence="2">
    <location>
        <begin position="669"/>
        <end position="714"/>
    </location>
</feature>
<proteinExistence type="predicted"/>
<organism evidence="4 5">
    <name type="scientific">Saxophila tyrrhenica</name>
    <dbReference type="NCBI Taxonomy" id="1690608"/>
    <lineage>
        <taxon>Eukaryota</taxon>
        <taxon>Fungi</taxon>
        <taxon>Dikarya</taxon>
        <taxon>Ascomycota</taxon>
        <taxon>Pezizomycotina</taxon>
        <taxon>Dothideomycetes</taxon>
        <taxon>Dothideomycetidae</taxon>
        <taxon>Mycosphaerellales</taxon>
        <taxon>Extremaceae</taxon>
        <taxon>Saxophila</taxon>
    </lineage>
</organism>
<dbReference type="Proteomes" id="UP001337655">
    <property type="component" value="Unassembled WGS sequence"/>
</dbReference>
<dbReference type="InterPro" id="IPR008974">
    <property type="entry name" value="TRAF-like"/>
</dbReference>
<feature type="compositionally biased region" description="Basic and acidic residues" evidence="2">
    <location>
        <begin position="90"/>
        <end position="109"/>
    </location>
</feature>
<dbReference type="InterPro" id="IPR002083">
    <property type="entry name" value="MATH/TRAF_dom"/>
</dbReference>
<dbReference type="InterPro" id="IPR003409">
    <property type="entry name" value="MORN"/>
</dbReference>
<dbReference type="Pfam" id="PF00443">
    <property type="entry name" value="UCH"/>
    <property type="match status" value="1"/>
</dbReference>
<dbReference type="SMART" id="SM00698">
    <property type="entry name" value="MORN"/>
    <property type="match status" value="3"/>
</dbReference>
<feature type="region of interest" description="Disordered" evidence="2">
    <location>
        <begin position="1"/>
        <end position="120"/>
    </location>
</feature>